<evidence type="ECO:0000313" key="2">
    <source>
        <dbReference type="EMBL" id="MFB9201430.1"/>
    </source>
</evidence>
<organism evidence="2 3">
    <name type="scientific">Nonomuraea spiralis</name>
    <dbReference type="NCBI Taxonomy" id="46182"/>
    <lineage>
        <taxon>Bacteria</taxon>
        <taxon>Bacillati</taxon>
        <taxon>Actinomycetota</taxon>
        <taxon>Actinomycetes</taxon>
        <taxon>Streptosporangiales</taxon>
        <taxon>Streptosporangiaceae</taxon>
        <taxon>Nonomuraea</taxon>
    </lineage>
</organism>
<dbReference type="EMBL" id="JBHMEI010000005">
    <property type="protein sequence ID" value="MFB9201430.1"/>
    <property type="molecule type" value="Genomic_DNA"/>
</dbReference>
<dbReference type="RefSeq" id="WP_189649954.1">
    <property type="nucleotide sequence ID" value="NZ_BMRC01000011.1"/>
</dbReference>
<accession>A0ABV5IBI6</accession>
<dbReference type="Proteomes" id="UP001589647">
    <property type="component" value="Unassembled WGS sequence"/>
</dbReference>
<protein>
    <submittedName>
        <fullName evidence="2">Uncharacterized protein</fullName>
    </submittedName>
</protein>
<sequence length="126" mass="13268">MGNQEPEPQTDPLGIPPHTADKFQGDGRVHEPSVMRSIAEALSKNLQAMERPGVSGRTLADVQPGAAQFGEWIDAKAFGSTAGRDGAGQKFGQVYAEFVKAYKSVIDAIEASAGNHAEADTRNEGG</sequence>
<evidence type="ECO:0000256" key="1">
    <source>
        <dbReference type="SAM" id="MobiDB-lite"/>
    </source>
</evidence>
<feature type="compositionally biased region" description="Basic and acidic residues" evidence="1">
    <location>
        <begin position="19"/>
        <end position="29"/>
    </location>
</feature>
<proteinExistence type="predicted"/>
<reference evidence="2 3" key="1">
    <citation type="submission" date="2024-09" db="EMBL/GenBank/DDBJ databases">
        <authorList>
            <person name="Sun Q."/>
            <person name="Mori K."/>
        </authorList>
    </citation>
    <scope>NUCLEOTIDE SEQUENCE [LARGE SCALE GENOMIC DNA]</scope>
    <source>
        <strain evidence="2 3">CCM 3426</strain>
    </source>
</reference>
<feature type="region of interest" description="Disordered" evidence="1">
    <location>
        <begin position="1"/>
        <end position="29"/>
    </location>
</feature>
<comment type="caution">
    <text evidence="2">The sequence shown here is derived from an EMBL/GenBank/DDBJ whole genome shotgun (WGS) entry which is preliminary data.</text>
</comment>
<name>A0ABV5IBI6_9ACTN</name>
<keyword evidence="3" id="KW-1185">Reference proteome</keyword>
<evidence type="ECO:0000313" key="3">
    <source>
        <dbReference type="Proteomes" id="UP001589647"/>
    </source>
</evidence>
<gene>
    <name evidence="2" type="ORF">ACFFV7_09530</name>
</gene>